<feature type="domain" description="UspA" evidence="2">
    <location>
        <begin position="1"/>
        <end position="147"/>
    </location>
</feature>
<keyword evidence="4" id="KW-1185">Reference proteome</keyword>
<organism evidence="3 4">
    <name type="scientific">Gelidibacter gilvus</name>
    <dbReference type="NCBI Taxonomy" id="59602"/>
    <lineage>
        <taxon>Bacteria</taxon>
        <taxon>Pseudomonadati</taxon>
        <taxon>Bacteroidota</taxon>
        <taxon>Flavobacteriia</taxon>
        <taxon>Flavobacteriales</taxon>
        <taxon>Flavobacteriaceae</taxon>
        <taxon>Gelidibacter</taxon>
    </lineage>
</organism>
<dbReference type="RefSeq" id="WP_129017153.1">
    <property type="nucleotide sequence ID" value="NZ_SDDZ01000004.1"/>
</dbReference>
<dbReference type="Proteomes" id="UP000289792">
    <property type="component" value="Unassembled WGS sequence"/>
</dbReference>
<dbReference type="EMBL" id="SDDZ01000004">
    <property type="protein sequence ID" value="RXJ50184.1"/>
    <property type="molecule type" value="Genomic_DNA"/>
</dbReference>
<dbReference type="CDD" id="cd00293">
    <property type="entry name" value="USP-like"/>
    <property type="match status" value="1"/>
</dbReference>
<evidence type="ECO:0000313" key="4">
    <source>
        <dbReference type="Proteomes" id="UP000289792"/>
    </source>
</evidence>
<sequence length="282" mass="32181">MKNILLPTDFSDNSLNAIRYAIQLFENDDCTFHLFNAYTPVVYDLTYVLLSPAQFGLRDPIRAASQEGLDELIKELLNEFGSNPNHKFETIARFETLIAGIKELIIERNIDLVVMGTKGATGAKKILFGSNTVQVFREIKFPVLAIPSNFDYVTPQEILFPTDLEVEFTMGQLQVLKEIAKLHTSKINALYVSTGHGLSEIQDRNKTLLPTLFKRMAYEFHDVEDMEIPAAINRFQEEHSVDMLVMINNKQSFFENIFFKDTINQIGFYLNIPFLVIPSKQG</sequence>
<dbReference type="PANTHER" id="PTHR46268">
    <property type="entry name" value="STRESS RESPONSE PROTEIN NHAX"/>
    <property type="match status" value="1"/>
</dbReference>
<evidence type="ECO:0000259" key="2">
    <source>
        <dbReference type="Pfam" id="PF00582"/>
    </source>
</evidence>
<comment type="similarity">
    <text evidence="1">Belongs to the universal stress protein A family.</text>
</comment>
<dbReference type="SUPFAM" id="SSF52402">
    <property type="entry name" value="Adenine nucleotide alpha hydrolases-like"/>
    <property type="match status" value="2"/>
</dbReference>
<reference evidence="3 4" key="1">
    <citation type="submission" date="2019-01" db="EMBL/GenBank/DDBJ databases">
        <title>Genome sequence of the Antarctic species Gelidibacter gilvus ACAM 158(T).</title>
        <authorList>
            <person name="Bowman J.P."/>
        </authorList>
    </citation>
    <scope>NUCLEOTIDE SEQUENCE [LARGE SCALE GENOMIC DNA]</scope>
    <source>
        <strain evidence="3 4">IC158</strain>
    </source>
</reference>
<name>A0A4Q0XG04_9FLAO</name>
<gene>
    <name evidence="3" type="ORF">ESZ48_09380</name>
</gene>
<dbReference type="InterPro" id="IPR006015">
    <property type="entry name" value="Universal_stress_UspA"/>
</dbReference>
<proteinExistence type="inferred from homology"/>
<dbReference type="PRINTS" id="PR01438">
    <property type="entry name" value="UNVRSLSTRESS"/>
</dbReference>
<comment type="caution">
    <text evidence="3">The sequence shown here is derived from an EMBL/GenBank/DDBJ whole genome shotgun (WGS) entry which is preliminary data.</text>
</comment>
<dbReference type="Gene3D" id="3.40.50.12370">
    <property type="match status" value="1"/>
</dbReference>
<dbReference type="Pfam" id="PF00582">
    <property type="entry name" value="Usp"/>
    <property type="match status" value="1"/>
</dbReference>
<protein>
    <submittedName>
        <fullName evidence="3">Universal stress protein</fullName>
    </submittedName>
</protein>
<dbReference type="OrthoDB" id="9788959at2"/>
<evidence type="ECO:0000313" key="3">
    <source>
        <dbReference type="EMBL" id="RXJ50184.1"/>
    </source>
</evidence>
<dbReference type="PANTHER" id="PTHR46268:SF6">
    <property type="entry name" value="UNIVERSAL STRESS PROTEIN UP12"/>
    <property type="match status" value="1"/>
</dbReference>
<accession>A0A4Q0XG04</accession>
<dbReference type="AlphaFoldDB" id="A0A4Q0XG04"/>
<dbReference type="InterPro" id="IPR006016">
    <property type="entry name" value="UspA"/>
</dbReference>
<evidence type="ECO:0000256" key="1">
    <source>
        <dbReference type="ARBA" id="ARBA00008791"/>
    </source>
</evidence>